<dbReference type="InterPro" id="IPR036425">
    <property type="entry name" value="MoaB/Mog-like_dom_sf"/>
</dbReference>
<dbReference type="NCBIfam" id="NF045515">
    <property type="entry name" value="Glp_gephyrin"/>
    <property type="match status" value="1"/>
</dbReference>
<dbReference type="EC" id="2.10.1.1" evidence="3"/>
<dbReference type="GO" id="GO:0005829">
    <property type="term" value="C:cytosol"/>
    <property type="evidence" value="ECO:0007669"/>
    <property type="project" value="TreeGrafter"/>
</dbReference>
<evidence type="ECO:0000256" key="7">
    <source>
        <dbReference type="ARBA" id="ARBA00022842"/>
    </source>
</evidence>
<comment type="cofactor">
    <cofactor evidence="1">
        <name>Mg(2+)</name>
        <dbReference type="ChEBI" id="CHEBI:18420"/>
    </cofactor>
</comment>
<dbReference type="InterPro" id="IPR005111">
    <property type="entry name" value="MoeA_C_domain_IV"/>
</dbReference>
<evidence type="ECO:0000313" key="11">
    <source>
        <dbReference type="EMBL" id="OIQ80143.1"/>
    </source>
</evidence>
<dbReference type="EMBL" id="MLJW01001103">
    <property type="protein sequence ID" value="OIQ80143.1"/>
    <property type="molecule type" value="Genomic_DNA"/>
</dbReference>
<dbReference type="FunFam" id="2.170.190.11:FF:000008">
    <property type="entry name" value="Molybdopterin molybdenumtransferase"/>
    <property type="match status" value="1"/>
</dbReference>
<dbReference type="Gene3D" id="3.90.105.10">
    <property type="entry name" value="Molybdopterin biosynthesis moea protein, domain 2"/>
    <property type="match status" value="1"/>
</dbReference>
<keyword evidence="6" id="KW-0479">Metal-binding</keyword>
<dbReference type="GO" id="GO:0006777">
    <property type="term" value="P:Mo-molybdopterin cofactor biosynthetic process"/>
    <property type="evidence" value="ECO:0007669"/>
    <property type="project" value="UniProtKB-KW"/>
</dbReference>
<feature type="domain" description="MoaB/Mog" evidence="10">
    <location>
        <begin position="195"/>
        <end position="332"/>
    </location>
</feature>
<dbReference type="Pfam" id="PF00994">
    <property type="entry name" value="MoCF_biosynth"/>
    <property type="match status" value="1"/>
</dbReference>
<evidence type="ECO:0000256" key="5">
    <source>
        <dbReference type="ARBA" id="ARBA00022679"/>
    </source>
</evidence>
<dbReference type="SUPFAM" id="SSF63882">
    <property type="entry name" value="MoeA N-terminal region -like"/>
    <property type="match status" value="1"/>
</dbReference>
<comment type="catalytic activity">
    <reaction evidence="9">
        <text>adenylyl-molybdopterin + molybdate = Mo-molybdopterin + AMP + H(+)</text>
        <dbReference type="Rhea" id="RHEA:35047"/>
        <dbReference type="ChEBI" id="CHEBI:15378"/>
        <dbReference type="ChEBI" id="CHEBI:36264"/>
        <dbReference type="ChEBI" id="CHEBI:62727"/>
        <dbReference type="ChEBI" id="CHEBI:71302"/>
        <dbReference type="ChEBI" id="CHEBI:456215"/>
        <dbReference type="EC" id="2.10.1.1"/>
    </reaction>
</comment>
<keyword evidence="5 11" id="KW-0808">Transferase</keyword>
<comment type="caution">
    <text evidence="11">The sequence shown here is derived from an EMBL/GenBank/DDBJ whole genome shotgun (WGS) entry which is preliminary data.</text>
</comment>
<dbReference type="FunFam" id="3.40.980.10:FF:000004">
    <property type="entry name" value="Molybdopterin molybdenumtransferase"/>
    <property type="match status" value="1"/>
</dbReference>
<keyword evidence="4" id="KW-0500">Molybdenum</keyword>
<name>A0A1J5QJM4_9ZZZZ</name>
<dbReference type="NCBIfam" id="TIGR00177">
    <property type="entry name" value="molyb_syn"/>
    <property type="match status" value="1"/>
</dbReference>
<proteinExistence type="predicted"/>
<dbReference type="InterPro" id="IPR005110">
    <property type="entry name" value="MoeA_linker/N"/>
</dbReference>
<dbReference type="Gene3D" id="2.170.190.11">
    <property type="entry name" value="Molybdopterin biosynthesis moea protein, domain 3"/>
    <property type="match status" value="1"/>
</dbReference>
<dbReference type="PROSITE" id="PS01079">
    <property type="entry name" value="MOCF_BIOSYNTHESIS_2"/>
    <property type="match status" value="1"/>
</dbReference>
<gene>
    <name evidence="11" type="primary">moeA_18</name>
    <name evidence="11" type="ORF">GALL_381130</name>
</gene>
<dbReference type="Gene3D" id="2.40.340.10">
    <property type="entry name" value="MoeA, C-terminal, domain IV"/>
    <property type="match status" value="1"/>
</dbReference>
<dbReference type="SUPFAM" id="SSF63867">
    <property type="entry name" value="MoeA C-terminal domain-like"/>
    <property type="match status" value="1"/>
</dbReference>
<dbReference type="InterPro" id="IPR001453">
    <property type="entry name" value="MoaB/Mog_dom"/>
</dbReference>
<dbReference type="InterPro" id="IPR008284">
    <property type="entry name" value="MoCF_biosynth_CS"/>
</dbReference>
<dbReference type="CDD" id="cd00887">
    <property type="entry name" value="MoeA"/>
    <property type="match status" value="1"/>
</dbReference>
<protein>
    <recommendedName>
        <fullName evidence="3">molybdopterin molybdotransferase</fullName>
        <ecNumber evidence="3">2.10.1.1</ecNumber>
    </recommendedName>
</protein>
<dbReference type="SMART" id="SM00852">
    <property type="entry name" value="MoCF_biosynth"/>
    <property type="match status" value="1"/>
</dbReference>
<evidence type="ECO:0000256" key="3">
    <source>
        <dbReference type="ARBA" id="ARBA00013269"/>
    </source>
</evidence>
<evidence type="ECO:0000256" key="1">
    <source>
        <dbReference type="ARBA" id="ARBA00001946"/>
    </source>
</evidence>
<evidence type="ECO:0000256" key="4">
    <source>
        <dbReference type="ARBA" id="ARBA00022505"/>
    </source>
</evidence>
<dbReference type="SUPFAM" id="SSF53218">
    <property type="entry name" value="Molybdenum cofactor biosynthesis proteins"/>
    <property type="match status" value="1"/>
</dbReference>
<dbReference type="Gene3D" id="3.40.980.10">
    <property type="entry name" value="MoaB/Mog-like domain"/>
    <property type="match status" value="1"/>
</dbReference>
<evidence type="ECO:0000256" key="9">
    <source>
        <dbReference type="ARBA" id="ARBA00047317"/>
    </source>
</evidence>
<dbReference type="Pfam" id="PF03453">
    <property type="entry name" value="MoeA_N"/>
    <property type="match status" value="1"/>
</dbReference>
<sequence length="422" mass="45559">MTTNLTRAASCSDDYDPDSMSVDKARKYIRDYLDPVQTREWLPLRSALGRVLAETILAPYDVPGHDNSAMDGYAFNADDLQPSGRTRLRIVGTAFAGNAYAGMVDKGECVRIMTGAVMPSGCDSVVMQERAEVENEAISFDPEVKRGQNLRRAGEDLRRGQTVFSAGHLLRPADLGLIASLGMGEVRVFRRLRVAFFSTGDELASIGQTLGPGQVYDSNRYTLHGMLARLGVEIIDMGVVRDDPVLLRIALAETAASADVILTSGGVSVGEADHMKPLLGELGQVVFWKIAMKPGRPLAFGRVGNAHYFGLPGNPVAVMVTFYQFVREALLILMGQPEPAAIPRLPAVCVAALKKVPGRTEFQRGTLFLDQDGAWKVRPIGNQSSGVLRSMSEANCFIVMAEGCGNVQAGEIVQVEVLDGIV</sequence>
<keyword evidence="8" id="KW-0501">Molybdenum cofactor biosynthesis</keyword>
<dbReference type="PANTHER" id="PTHR10192:SF5">
    <property type="entry name" value="GEPHYRIN"/>
    <property type="match status" value="1"/>
</dbReference>
<dbReference type="PANTHER" id="PTHR10192">
    <property type="entry name" value="MOLYBDOPTERIN BIOSYNTHESIS PROTEIN"/>
    <property type="match status" value="1"/>
</dbReference>
<dbReference type="InterPro" id="IPR036688">
    <property type="entry name" value="MoeA_C_domain_IV_sf"/>
</dbReference>
<dbReference type="InterPro" id="IPR036135">
    <property type="entry name" value="MoeA_linker/N_sf"/>
</dbReference>
<organism evidence="11">
    <name type="scientific">mine drainage metagenome</name>
    <dbReference type="NCBI Taxonomy" id="410659"/>
    <lineage>
        <taxon>unclassified sequences</taxon>
        <taxon>metagenomes</taxon>
        <taxon>ecological metagenomes</taxon>
    </lineage>
</organism>
<comment type="pathway">
    <text evidence="2">Cofactor biosynthesis; molybdopterin biosynthesis.</text>
</comment>
<dbReference type="InterPro" id="IPR038987">
    <property type="entry name" value="MoeA-like"/>
</dbReference>
<dbReference type="Pfam" id="PF03454">
    <property type="entry name" value="MoeA_C"/>
    <property type="match status" value="1"/>
</dbReference>
<keyword evidence="7" id="KW-0460">Magnesium</keyword>
<evidence type="ECO:0000256" key="8">
    <source>
        <dbReference type="ARBA" id="ARBA00023150"/>
    </source>
</evidence>
<dbReference type="UniPathway" id="UPA00344"/>
<accession>A0A1J5QJM4</accession>
<dbReference type="AlphaFoldDB" id="A0A1J5QJM4"/>
<evidence type="ECO:0000256" key="2">
    <source>
        <dbReference type="ARBA" id="ARBA00005046"/>
    </source>
</evidence>
<dbReference type="GO" id="GO:0061599">
    <property type="term" value="F:molybdopterin molybdotransferase activity"/>
    <property type="evidence" value="ECO:0007669"/>
    <property type="project" value="UniProtKB-EC"/>
</dbReference>
<reference evidence="11" key="1">
    <citation type="submission" date="2016-10" db="EMBL/GenBank/DDBJ databases">
        <title>Sequence of Gallionella enrichment culture.</title>
        <authorList>
            <person name="Poehlein A."/>
            <person name="Muehling M."/>
            <person name="Daniel R."/>
        </authorList>
    </citation>
    <scope>NUCLEOTIDE SEQUENCE</scope>
</reference>
<evidence type="ECO:0000259" key="10">
    <source>
        <dbReference type="SMART" id="SM00852"/>
    </source>
</evidence>
<dbReference type="GO" id="GO:0046872">
    <property type="term" value="F:metal ion binding"/>
    <property type="evidence" value="ECO:0007669"/>
    <property type="project" value="UniProtKB-KW"/>
</dbReference>
<evidence type="ECO:0000256" key="6">
    <source>
        <dbReference type="ARBA" id="ARBA00022723"/>
    </source>
</evidence>